<name>A0A0F9HCF6_9ZZZZ</name>
<protein>
    <submittedName>
        <fullName evidence="1">Uncharacterized protein</fullName>
    </submittedName>
</protein>
<reference evidence="1" key="1">
    <citation type="journal article" date="2015" name="Nature">
        <title>Complex archaea that bridge the gap between prokaryotes and eukaryotes.</title>
        <authorList>
            <person name="Spang A."/>
            <person name="Saw J.H."/>
            <person name="Jorgensen S.L."/>
            <person name="Zaremba-Niedzwiedzka K."/>
            <person name="Martijn J."/>
            <person name="Lind A.E."/>
            <person name="van Eijk R."/>
            <person name="Schleper C."/>
            <person name="Guy L."/>
            <person name="Ettema T.J."/>
        </authorList>
    </citation>
    <scope>NUCLEOTIDE SEQUENCE</scope>
</reference>
<dbReference type="AlphaFoldDB" id="A0A0F9HCF6"/>
<sequence length="326" mass="38649">MLSKEKKESIIKSYLEALSIKVVMQKHNISKPTVYRLLEEFSIPKISEIRRKNQAIIDYYINNPDSNKESVIREIARKFEVTVKYILNLFKKYHIPIPIIINPRLRPIDLNPINDENISYIENDESIDSNSEIYESVSIISKFKELGWDKRDASHRLLNLAHYLKVKNGIDIFEKFSQYLEQTIKNQETAELKYDIETIERGETLNIGNIENRINYLLLKQVEEMVFELSEPELLESDKNYQSNFETKKYAEKSLINPQFLMILFNPRIPKNLKINMIYIKMFEIVSKMEIKVIPQQINDFIDKINHSRKIVDSLLVWKEKNEEKA</sequence>
<organism evidence="1">
    <name type="scientific">marine sediment metagenome</name>
    <dbReference type="NCBI Taxonomy" id="412755"/>
    <lineage>
        <taxon>unclassified sequences</taxon>
        <taxon>metagenomes</taxon>
        <taxon>ecological metagenomes</taxon>
    </lineage>
</organism>
<comment type="caution">
    <text evidence="1">The sequence shown here is derived from an EMBL/GenBank/DDBJ whole genome shotgun (WGS) entry which is preliminary data.</text>
</comment>
<accession>A0A0F9HCF6</accession>
<gene>
    <name evidence="1" type="ORF">LCGC14_1800900</name>
</gene>
<evidence type="ECO:0000313" key="1">
    <source>
        <dbReference type="EMBL" id="KKM00792.1"/>
    </source>
</evidence>
<proteinExistence type="predicted"/>
<dbReference type="EMBL" id="LAZR01017350">
    <property type="protein sequence ID" value="KKM00792.1"/>
    <property type="molecule type" value="Genomic_DNA"/>
</dbReference>